<reference evidence="2 3" key="1">
    <citation type="submission" date="2024-01" db="EMBL/GenBank/DDBJ databases">
        <authorList>
            <person name="Allen C."/>
            <person name="Tagirdzhanova G."/>
        </authorList>
    </citation>
    <scope>NUCLEOTIDE SEQUENCE [LARGE SCALE GENOMIC DNA]</scope>
</reference>
<keyword evidence="3" id="KW-1185">Reference proteome</keyword>
<dbReference type="PANTHER" id="PTHR47785:SF2">
    <property type="entry name" value="ZN(II)2CYS6 TRANSCRIPTION FACTOR (EUROFUNG)"/>
    <property type="match status" value="1"/>
</dbReference>
<dbReference type="Proteomes" id="UP001642406">
    <property type="component" value="Unassembled WGS sequence"/>
</dbReference>
<organism evidence="2 3">
    <name type="scientific">Sporothrix bragantina</name>
    <dbReference type="NCBI Taxonomy" id="671064"/>
    <lineage>
        <taxon>Eukaryota</taxon>
        <taxon>Fungi</taxon>
        <taxon>Dikarya</taxon>
        <taxon>Ascomycota</taxon>
        <taxon>Pezizomycotina</taxon>
        <taxon>Sordariomycetes</taxon>
        <taxon>Sordariomycetidae</taxon>
        <taxon>Ophiostomatales</taxon>
        <taxon>Ophiostomataceae</taxon>
        <taxon>Sporothrix</taxon>
    </lineage>
</organism>
<feature type="compositionally biased region" description="Polar residues" evidence="1">
    <location>
        <begin position="74"/>
        <end position="93"/>
    </location>
</feature>
<evidence type="ECO:0000313" key="3">
    <source>
        <dbReference type="Proteomes" id="UP001642406"/>
    </source>
</evidence>
<gene>
    <name evidence="2" type="ORF">SBRCBS47491_010000</name>
</gene>
<dbReference type="InterPro" id="IPR053181">
    <property type="entry name" value="EcdB-like_regulator"/>
</dbReference>
<feature type="compositionally biased region" description="Polar residues" evidence="1">
    <location>
        <begin position="47"/>
        <end position="58"/>
    </location>
</feature>
<dbReference type="PANTHER" id="PTHR47785">
    <property type="entry name" value="ZN(II)2CYS6 TRANSCRIPTION FACTOR (EUROFUNG)-RELATED-RELATED"/>
    <property type="match status" value="1"/>
</dbReference>
<protein>
    <submittedName>
        <fullName evidence="2">Uncharacterized protein</fullName>
    </submittedName>
</protein>
<evidence type="ECO:0000313" key="2">
    <source>
        <dbReference type="EMBL" id="CAK7237508.1"/>
    </source>
</evidence>
<proteinExistence type="predicted"/>
<comment type="caution">
    <text evidence="2">The sequence shown here is derived from an EMBL/GenBank/DDBJ whole genome shotgun (WGS) entry which is preliminary data.</text>
</comment>
<dbReference type="EMBL" id="CAWUHC010000190">
    <property type="protein sequence ID" value="CAK7237508.1"/>
    <property type="molecule type" value="Genomic_DNA"/>
</dbReference>
<sequence>MPLPTSLDPEDGDNMICFIAEIAVRRLSNRIHSSLYATEASGAYPDNDSSASGRTTPGNKRKRLDSDVPYSITVPGSSTGADPSLTAGPTANFDRSSTGKVLPISAELNRQLEAWYKAMPDNIRPPLLAGNRSSSVFTYDFGSHDIAENDPQWHDTQQPQHTTTRTLSERVQILRIHYYAARHIIHRPFVLGVAWQEQQQILAREAADSGGGRVSPSSAALPPLPLTEDILENLEAETVGDTGI</sequence>
<evidence type="ECO:0000256" key="1">
    <source>
        <dbReference type="SAM" id="MobiDB-lite"/>
    </source>
</evidence>
<name>A0ABP0CZE3_9PEZI</name>
<accession>A0ABP0CZE3</accession>
<feature type="region of interest" description="Disordered" evidence="1">
    <location>
        <begin position="40"/>
        <end position="93"/>
    </location>
</feature>